<dbReference type="GO" id="GO:0006313">
    <property type="term" value="P:DNA transposition"/>
    <property type="evidence" value="ECO:0007669"/>
    <property type="project" value="InterPro"/>
</dbReference>
<comment type="caution">
    <text evidence="1">The sequence shown here is derived from an EMBL/GenBank/DDBJ whole genome shotgun (WGS) entry which is preliminary data.</text>
</comment>
<organism evidence="1 2">
    <name type="scientific">Evtepia gabavorous</name>
    <dbReference type="NCBI Taxonomy" id="2211183"/>
    <lineage>
        <taxon>Bacteria</taxon>
        <taxon>Bacillati</taxon>
        <taxon>Bacillota</taxon>
        <taxon>Clostridia</taxon>
        <taxon>Eubacteriales</taxon>
        <taxon>Evtepia</taxon>
    </lineage>
</organism>
<gene>
    <name evidence="1" type="ORF">DV520_02270</name>
</gene>
<dbReference type="OrthoDB" id="1684531at2"/>
<protein>
    <recommendedName>
        <fullName evidence="3">Transposase</fullName>
    </recommendedName>
</protein>
<dbReference type="RefSeq" id="WP_117141642.1">
    <property type="nucleotide sequence ID" value="NZ_CAKXKJ010000009.1"/>
</dbReference>
<evidence type="ECO:0000313" key="2">
    <source>
        <dbReference type="Proteomes" id="UP000260649"/>
    </source>
</evidence>
<proteinExistence type="predicted"/>
<dbReference type="InterPro" id="IPR036388">
    <property type="entry name" value="WH-like_DNA-bd_sf"/>
</dbReference>
<sequence>MSGKKGMIRYSEEIKEQVRKEVQAGQSQREISRRYGISGYTVQSWCGLRPETKLRQAAPLRKGRPGKIKTIEDYEKENKRLKMENELLRDFLRSTERK</sequence>
<dbReference type="Gene3D" id="1.10.10.10">
    <property type="entry name" value="Winged helix-like DNA-binding domain superfamily/Winged helix DNA-binding domain"/>
    <property type="match status" value="1"/>
</dbReference>
<reference evidence="1 2" key="1">
    <citation type="submission" date="2018-07" db="EMBL/GenBank/DDBJ databases">
        <title>GABA Modulating Bacteria of the Human Gut Microbiota.</title>
        <authorList>
            <person name="Strandwitz P."/>
            <person name="Kim K.H."/>
            <person name="Terekhova D."/>
            <person name="Liu J.K."/>
            <person name="Sharma A."/>
            <person name="Levering J."/>
            <person name="Mcdonald D."/>
            <person name="Dietrich D."/>
            <person name="Ramadhar T.R."/>
            <person name="Lekbua A."/>
            <person name="Mroue N."/>
            <person name="Liston C."/>
            <person name="Stewart E.J."/>
            <person name="Dubin M.J."/>
            <person name="Zengler K."/>
            <person name="Knight R."/>
            <person name="Gilbert J.A."/>
            <person name="Clardy J."/>
            <person name="Lewis K."/>
        </authorList>
    </citation>
    <scope>NUCLEOTIDE SEQUENCE [LARGE SCALE GENOMIC DNA]</scope>
    <source>
        <strain evidence="1 2">KLE1738</strain>
    </source>
</reference>
<name>A0A3E2B612_9FIRM</name>
<evidence type="ECO:0000313" key="1">
    <source>
        <dbReference type="EMBL" id="RFT07490.1"/>
    </source>
</evidence>
<accession>A0A3E2B612</accession>
<keyword evidence="2" id="KW-1185">Reference proteome</keyword>
<dbReference type="Proteomes" id="UP000260649">
    <property type="component" value="Unassembled WGS sequence"/>
</dbReference>
<dbReference type="GeneID" id="97994565"/>
<evidence type="ECO:0008006" key="3">
    <source>
        <dbReference type="Google" id="ProtNLM"/>
    </source>
</evidence>
<dbReference type="InterPro" id="IPR009057">
    <property type="entry name" value="Homeodomain-like_sf"/>
</dbReference>
<dbReference type="InterPro" id="IPR002514">
    <property type="entry name" value="Transposase_8"/>
</dbReference>
<dbReference type="GO" id="GO:0004803">
    <property type="term" value="F:transposase activity"/>
    <property type="evidence" value="ECO:0007669"/>
    <property type="project" value="InterPro"/>
</dbReference>
<dbReference type="AlphaFoldDB" id="A0A3E2B612"/>
<dbReference type="Pfam" id="PF01527">
    <property type="entry name" value="HTH_Tnp_1"/>
    <property type="match status" value="1"/>
</dbReference>
<dbReference type="GO" id="GO:0003677">
    <property type="term" value="F:DNA binding"/>
    <property type="evidence" value="ECO:0007669"/>
    <property type="project" value="InterPro"/>
</dbReference>
<dbReference type="EMBL" id="QQRQ01000002">
    <property type="protein sequence ID" value="RFT07490.1"/>
    <property type="molecule type" value="Genomic_DNA"/>
</dbReference>
<dbReference type="SUPFAM" id="SSF46689">
    <property type="entry name" value="Homeodomain-like"/>
    <property type="match status" value="1"/>
</dbReference>